<protein>
    <submittedName>
        <fullName evidence="2">Uncharacterized protein</fullName>
    </submittedName>
</protein>
<sequence length="297" mass="33148">MSVLLPSSGPMLTLHPLATAAPLVAGVVAYLRSLPGSSLTIPLQRPRYVKGLLYKLARPLHIDTDNEDEWGHTAVNFVWNGQSLLESCLLNLDAEDCERLSDREPGSNGWGDAPGRRLGRRLGRRVHFQPGLALADVHGRLRRSRRPHEQRASHYNKDTYSDRDSTYSNPDAKADSTYSNPVRNPIIYQHRGLNAHARRLEGLCLMVGPSFAYIADANNPSKDSDYKNLPVFGDTCDFVEDTKAITNFHYTGRLKCKKWADATCTSGTVGTETPDTESEFCTPNRSIDYTLKWGCVW</sequence>
<comment type="caution">
    <text evidence="2">The sequence shown here is derived from an EMBL/GenBank/DDBJ whole genome shotgun (WGS) entry which is preliminary data.</text>
</comment>
<accession>A0ABR1WS84</accession>
<proteinExistence type="predicted"/>
<evidence type="ECO:0000313" key="2">
    <source>
        <dbReference type="EMBL" id="KAK8085669.1"/>
    </source>
</evidence>
<dbReference type="GeneID" id="92044315"/>
<reference evidence="2 3" key="1">
    <citation type="submission" date="2023-01" db="EMBL/GenBank/DDBJ databases">
        <title>Analysis of 21 Apiospora genomes using comparative genomics revels a genus with tremendous synthesis potential of carbohydrate active enzymes and secondary metabolites.</title>
        <authorList>
            <person name="Sorensen T."/>
        </authorList>
    </citation>
    <scope>NUCLEOTIDE SEQUENCE [LARGE SCALE GENOMIC DNA]</scope>
    <source>
        <strain evidence="2 3">CBS 114990</strain>
    </source>
</reference>
<evidence type="ECO:0000256" key="1">
    <source>
        <dbReference type="SAM" id="MobiDB-lite"/>
    </source>
</evidence>
<feature type="region of interest" description="Disordered" evidence="1">
    <location>
        <begin position="139"/>
        <end position="181"/>
    </location>
</feature>
<gene>
    <name evidence="2" type="ORF">PG997_006940</name>
</gene>
<name>A0ABR1WS84_9PEZI</name>
<dbReference type="Proteomes" id="UP001433268">
    <property type="component" value="Unassembled WGS sequence"/>
</dbReference>
<dbReference type="EMBL" id="JAQQWN010000005">
    <property type="protein sequence ID" value="KAK8085669.1"/>
    <property type="molecule type" value="Genomic_DNA"/>
</dbReference>
<organism evidence="2 3">
    <name type="scientific">Apiospora hydei</name>
    <dbReference type="NCBI Taxonomy" id="1337664"/>
    <lineage>
        <taxon>Eukaryota</taxon>
        <taxon>Fungi</taxon>
        <taxon>Dikarya</taxon>
        <taxon>Ascomycota</taxon>
        <taxon>Pezizomycotina</taxon>
        <taxon>Sordariomycetes</taxon>
        <taxon>Xylariomycetidae</taxon>
        <taxon>Amphisphaeriales</taxon>
        <taxon>Apiosporaceae</taxon>
        <taxon>Apiospora</taxon>
    </lineage>
</organism>
<evidence type="ECO:0000313" key="3">
    <source>
        <dbReference type="Proteomes" id="UP001433268"/>
    </source>
</evidence>
<dbReference type="RefSeq" id="XP_066670178.1">
    <property type="nucleotide sequence ID" value="XM_066811255.1"/>
</dbReference>
<feature type="compositionally biased region" description="Basic and acidic residues" evidence="1">
    <location>
        <begin position="147"/>
        <end position="165"/>
    </location>
</feature>
<keyword evidence="3" id="KW-1185">Reference proteome</keyword>